<dbReference type="SUPFAM" id="SSF53335">
    <property type="entry name" value="S-adenosyl-L-methionine-dependent methyltransferases"/>
    <property type="match status" value="1"/>
</dbReference>
<dbReference type="PANTHER" id="PTHR43460:SF1">
    <property type="entry name" value="METHYLTRANSFERASE TYPE 11 DOMAIN-CONTAINING PROTEIN"/>
    <property type="match status" value="1"/>
</dbReference>
<name>A0A0L6CID6_9MICO</name>
<dbReference type="GO" id="GO:0032259">
    <property type="term" value="P:methylation"/>
    <property type="evidence" value="ECO:0007669"/>
    <property type="project" value="UniProtKB-KW"/>
</dbReference>
<dbReference type="GO" id="GO:0008757">
    <property type="term" value="F:S-adenosylmethionine-dependent methyltransferase activity"/>
    <property type="evidence" value="ECO:0007669"/>
    <property type="project" value="InterPro"/>
</dbReference>
<evidence type="ECO:0000313" key="2">
    <source>
        <dbReference type="EMBL" id="KNX37556.1"/>
    </source>
</evidence>
<dbReference type="InterPro" id="IPR052939">
    <property type="entry name" value="23S_rRNA_MeTrnsfrase_RlmA"/>
</dbReference>
<dbReference type="Gene3D" id="3.40.50.150">
    <property type="entry name" value="Vaccinia Virus protein VP39"/>
    <property type="match status" value="1"/>
</dbReference>
<keyword evidence="2" id="KW-0489">Methyltransferase</keyword>
<keyword evidence="2" id="KW-0808">Transferase</keyword>
<dbReference type="Proteomes" id="UP000037397">
    <property type="component" value="Unassembled WGS sequence"/>
</dbReference>
<protein>
    <submittedName>
        <fullName evidence="2">Methyltransferase type 11</fullName>
    </submittedName>
</protein>
<reference evidence="3" key="1">
    <citation type="submission" date="2015-03" db="EMBL/GenBank/DDBJ databases">
        <title>Luteipulveratus halotolerans sp. nov., a novel actinobacterium (Dermacoccaceae) from Sarawak, Malaysia.</title>
        <authorList>
            <person name="Juboi H."/>
            <person name="Basik A."/>
            <person name="Shamsul S.S."/>
            <person name="Arnold P."/>
            <person name="Schmitt E.K."/>
            <person name="Sanglier J.-J."/>
            <person name="Yeo T."/>
        </authorList>
    </citation>
    <scope>NUCLEOTIDE SEQUENCE [LARGE SCALE GENOMIC DNA]</scope>
    <source>
        <strain evidence="3">C296001</strain>
    </source>
</reference>
<dbReference type="InterPro" id="IPR029063">
    <property type="entry name" value="SAM-dependent_MTases_sf"/>
</dbReference>
<sequence length="257" mass="28214">MSPTDSADRTYDELVAEAAAVDVSGWDFSWLDGRATEARPSWGYQRLLHQRFTTTESVLDLQTGGGEVTAGAAPLPRTTVATESWRPNLAVATDTLGPLGGRVVEAPDEGPLPFEDAAFELVIARHPVVTPWAEVARVLRPGGAFVSQQVGPDSARELSEWFVGPWPDGPQARDPEVVRAAATAAGLDVVDLRLERLPMEFFDVGAVVYILRKCVWWVPDFDIARYDDRLRAMDAHIRQHGSFLAHSSRFLIEAHKG</sequence>
<evidence type="ECO:0000259" key="1">
    <source>
        <dbReference type="Pfam" id="PF08241"/>
    </source>
</evidence>
<dbReference type="PATRIC" id="fig|1631356.3.peg.2145"/>
<dbReference type="OrthoDB" id="9795864at2"/>
<dbReference type="RefSeq" id="WP_050669921.1">
    <property type="nucleotide sequence ID" value="NZ_LAIR01000002.1"/>
</dbReference>
<dbReference type="AlphaFoldDB" id="A0A0L6CID6"/>
<feature type="domain" description="Methyltransferase type 11" evidence="1">
    <location>
        <begin position="59"/>
        <end position="146"/>
    </location>
</feature>
<accession>A0A0L6CID6</accession>
<keyword evidence="3" id="KW-1185">Reference proteome</keyword>
<evidence type="ECO:0000313" key="3">
    <source>
        <dbReference type="Proteomes" id="UP000037397"/>
    </source>
</evidence>
<organism evidence="2 3">
    <name type="scientific">Luteipulveratus halotolerans</name>
    <dbReference type="NCBI Taxonomy" id="1631356"/>
    <lineage>
        <taxon>Bacteria</taxon>
        <taxon>Bacillati</taxon>
        <taxon>Actinomycetota</taxon>
        <taxon>Actinomycetes</taxon>
        <taxon>Micrococcales</taxon>
        <taxon>Dermacoccaceae</taxon>
        <taxon>Luteipulveratus</taxon>
    </lineage>
</organism>
<dbReference type="CDD" id="cd02440">
    <property type="entry name" value="AdoMet_MTases"/>
    <property type="match status" value="1"/>
</dbReference>
<proteinExistence type="predicted"/>
<gene>
    <name evidence="2" type="ORF">VV01_10990</name>
</gene>
<dbReference type="Pfam" id="PF08241">
    <property type="entry name" value="Methyltransf_11"/>
    <property type="match status" value="1"/>
</dbReference>
<dbReference type="PANTHER" id="PTHR43460">
    <property type="entry name" value="METHYLTRANSFERASE"/>
    <property type="match status" value="1"/>
</dbReference>
<dbReference type="EMBL" id="LAIR01000002">
    <property type="protein sequence ID" value="KNX37556.1"/>
    <property type="molecule type" value="Genomic_DNA"/>
</dbReference>
<comment type="caution">
    <text evidence="2">The sequence shown here is derived from an EMBL/GenBank/DDBJ whole genome shotgun (WGS) entry which is preliminary data.</text>
</comment>
<dbReference type="InterPro" id="IPR013216">
    <property type="entry name" value="Methyltransf_11"/>
</dbReference>
<dbReference type="STRING" id="1631356.VV01_10990"/>